<accession>A0A1I1R0W1</accession>
<keyword evidence="3" id="KW-1185">Reference proteome</keyword>
<reference evidence="3" key="1">
    <citation type="submission" date="2016-10" db="EMBL/GenBank/DDBJ databases">
        <authorList>
            <person name="Varghese N."/>
            <person name="Submissions S."/>
        </authorList>
    </citation>
    <scope>NUCLEOTIDE SEQUENCE [LARGE SCALE GENOMIC DNA]</scope>
    <source>
        <strain evidence="3">DSM 25730</strain>
    </source>
</reference>
<dbReference type="Proteomes" id="UP000199439">
    <property type="component" value="Unassembled WGS sequence"/>
</dbReference>
<proteinExistence type="predicted"/>
<keyword evidence="1" id="KW-0812">Transmembrane</keyword>
<evidence type="ECO:0000256" key="1">
    <source>
        <dbReference type="SAM" id="Phobius"/>
    </source>
</evidence>
<dbReference type="EMBL" id="FOMI01000007">
    <property type="protein sequence ID" value="SFD23910.1"/>
    <property type="molecule type" value="Genomic_DNA"/>
</dbReference>
<feature type="transmembrane region" description="Helical" evidence="1">
    <location>
        <begin position="29"/>
        <end position="55"/>
    </location>
</feature>
<dbReference type="AlphaFoldDB" id="A0A1I1R0W1"/>
<evidence type="ECO:0000313" key="3">
    <source>
        <dbReference type="Proteomes" id="UP000199439"/>
    </source>
</evidence>
<keyword evidence="1" id="KW-0472">Membrane</keyword>
<name>A0A1I1R0W1_9FLAO</name>
<dbReference type="RefSeq" id="WP_092852104.1">
    <property type="nucleotide sequence ID" value="NZ_FOMI01000007.1"/>
</dbReference>
<keyword evidence="1" id="KW-1133">Transmembrane helix</keyword>
<dbReference type="OrthoDB" id="1374980at2"/>
<evidence type="ECO:0000313" key="2">
    <source>
        <dbReference type="EMBL" id="SFD23910.1"/>
    </source>
</evidence>
<dbReference type="STRING" id="870482.SAMN04487987_10713"/>
<sequence>MLQQINIQFIDKIKKPIEGNRILNGIMNVLVIILFPVILIVGIIIMVFVGIFAFFQRLFSKPETELELETLSPDIERWNILTNFSGINIYQKYVSEIRFGPAYLNLKSEPKIKFLENKLFGDWFFTYSNGILLQQWNSTEKPNTNLIFIGIDNREVQVLEKNIPSVNWKIVETKDKTLELNCDTGKEVLTYKIEIKNVG</sequence>
<gene>
    <name evidence="2" type="ORF">SAMN04487987_10713</name>
</gene>
<protein>
    <submittedName>
        <fullName evidence="2">Uncharacterized protein</fullName>
    </submittedName>
</protein>
<organism evidence="2 3">
    <name type="scientific">Algibacter pectinivorans</name>
    <dbReference type="NCBI Taxonomy" id="870482"/>
    <lineage>
        <taxon>Bacteria</taxon>
        <taxon>Pseudomonadati</taxon>
        <taxon>Bacteroidota</taxon>
        <taxon>Flavobacteriia</taxon>
        <taxon>Flavobacteriales</taxon>
        <taxon>Flavobacteriaceae</taxon>
        <taxon>Algibacter</taxon>
    </lineage>
</organism>